<dbReference type="EMBL" id="JACHMK010000001">
    <property type="protein sequence ID" value="MBB6334486.1"/>
    <property type="molecule type" value="Genomic_DNA"/>
</dbReference>
<dbReference type="InterPro" id="IPR014720">
    <property type="entry name" value="dsRBD_dom"/>
</dbReference>
<dbReference type="PANTHER" id="PTHR11207:SF0">
    <property type="entry name" value="RIBONUCLEASE 3"/>
    <property type="match status" value="1"/>
</dbReference>
<dbReference type="AlphaFoldDB" id="A0A7K0KAW9"/>
<dbReference type="GO" id="GO:0010468">
    <property type="term" value="P:regulation of gene expression"/>
    <property type="evidence" value="ECO:0007669"/>
    <property type="project" value="TreeGrafter"/>
</dbReference>
<dbReference type="CDD" id="cd00593">
    <property type="entry name" value="RIBOc"/>
    <property type="match status" value="1"/>
</dbReference>
<dbReference type="SUPFAM" id="SSF69065">
    <property type="entry name" value="RNase III domain-like"/>
    <property type="match status" value="1"/>
</dbReference>
<dbReference type="RefSeq" id="WP_154478605.1">
    <property type="nucleotide sequence ID" value="NZ_JACHMK010000001.1"/>
</dbReference>
<reference evidence="10" key="1">
    <citation type="submission" date="2020-08" db="EMBL/GenBank/DDBJ databases">
        <title>Sequencing the genomes of 1000 actinobacteria strains.</title>
        <authorList>
            <person name="Klenk H.-P."/>
        </authorList>
    </citation>
    <scope>NUCLEOTIDE SEQUENCE</scope>
    <source>
        <strain evidence="10">DSM 10695</strain>
    </source>
</reference>
<keyword evidence="6 9" id="KW-0255">Endonuclease</keyword>
<dbReference type="Proteomes" id="UP000617426">
    <property type="component" value="Unassembled WGS sequence"/>
</dbReference>
<dbReference type="PROSITE" id="PS50137">
    <property type="entry name" value="DS_RBD"/>
    <property type="match status" value="1"/>
</dbReference>
<dbReference type="GO" id="GO:0006397">
    <property type="term" value="P:mRNA processing"/>
    <property type="evidence" value="ECO:0007669"/>
    <property type="project" value="UniProtKB-UniRule"/>
</dbReference>
<dbReference type="PROSITE" id="PS50142">
    <property type="entry name" value="RNASE_3_2"/>
    <property type="match status" value="1"/>
</dbReference>
<dbReference type="InterPro" id="IPR036389">
    <property type="entry name" value="RNase_III_sf"/>
</dbReference>
<dbReference type="GO" id="GO:0006364">
    <property type="term" value="P:rRNA processing"/>
    <property type="evidence" value="ECO:0007669"/>
    <property type="project" value="UniProtKB-UniRule"/>
</dbReference>
<evidence type="ECO:0000256" key="3">
    <source>
        <dbReference type="ARBA" id="ARBA00022552"/>
    </source>
</evidence>
<keyword evidence="9" id="KW-0819">tRNA processing</keyword>
<evidence type="ECO:0000256" key="9">
    <source>
        <dbReference type="HAMAP-Rule" id="MF_00104"/>
    </source>
</evidence>
<keyword evidence="9" id="KW-0479">Metal-binding</keyword>
<dbReference type="SMART" id="SM00358">
    <property type="entry name" value="DSRM"/>
    <property type="match status" value="1"/>
</dbReference>
<evidence type="ECO:0000256" key="2">
    <source>
        <dbReference type="ARBA" id="ARBA00010183"/>
    </source>
</evidence>
<dbReference type="GO" id="GO:0019843">
    <property type="term" value="F:rRNA binding"/>
    <property type="evidence" value="ECO:0007669"/>
    <property type="project" value="UniProtKB-KW"/>
</dbReference>
<comment type="caution">
    <text evidence="10">The sequence shown here is derived from an EMBL/GenBank/DDBJ whole genome shotgun (WGS) entry which is preliminary data.</text>
</comment>
<dbReference type="Pfam" id="PF14622">
    <property type="entry name" value="Ribonucleas_3_3"/>
    <property type="match status" value="1"/>
</dbReference>
<comment type="similarity">
    <text evidence="2">Belongs to the ribonuclease III family.</text>
</comment>
<evidence type="ECO:0000256" key="5">
    <source>
        <dbReference type="ARBA" id="ARBA00022722"/>
    </source>
</evidence>
<name>A0A7K0KAW9_9ACTO</name>
<evidence type="ECO:0000256" key="6">
    <source>
        <dbReference type="ARBA" id="ARBA00022759"/>
    </source>
</evidence>
<feature type="binding site" evidence="9">
    <location>
        <position position="130"/>
    </location>
    <ligand>
        <name>Mg(2+)</name>
        <dbReference type="ChEBI" id="CHEBI:18420"/>
    </ligand>
</feature>
<dbReference type="Pfam" id="PF00035">
    <property type="entry name" value="dsrm"/>
    <property type="match status" value="1"/>
</dbReference>
<feature type="active site" evidence="9">
    <location>
        <position position="58"/>
    </location>
</feature>
<dbReference type="HAMAP" id="MF_00104">
    <property type="entry name" value="RNase_III"/>
    <property type="match status" value="1"/>
</dbReference>
<dbReference type="GO" id="GO:0046872">
    <property type="term" value="F:metal ion binding"/>
    <property type="evidence" value="ECO:0007669"/>
    <property type="project" value="UniProtKB-KW"/>
</dbReference>
<evidence type="ECO:0000256" key="1">
    <source>
        <dbReference type="ARBA" id="ARBA00000109"/>
    </source>
</evidence>
<gene>
    <name evidence="9" type="primary">rnc</name>
    <name evidence="10" type="ORF">HD592_001051</name>
</gene>
<comment type="catalytic activity">
    <reaction evidence="1 9">
        <text>Endonucleolytic cleavage to 5'-phosphomonoester.</text>
        <dbReference type="EC" id="3.1.26.3"/>
    </reaction>
</comment>
<comment type="subunit">
    <text evidence="9">Homodimer.</text>
</comment>
<dbReference type="Gene3D" id="1.10.1520.10">
    <property type="entry name" value="Ribonuclease III domain"/>
    <property type="match status" value="1"/>
</dbReference>
<evidence type="ECO:0000256" key="8">
    <source>
        <dbReference type="ARBA" id="ARBA00022884"/>
    </source>
</evidence>
<dbReference type="GO" id="GO:0008033">
    <property type="term" value="P:tRNA processing"/>
    <property type="evidence" value="ECO:0007669"/>
    <property type="project" value="UniProtKB-KW"/>
</dbReference>
<keyword evidence="3 9" id="KW-0698">rRNA processing</keyword>
<dbReference type="NCBIfam" id="TIGR02191">
    <property type="entry name" value="RNaseIII"/>
    <property type="match status" value="1"/>
</dbReference>
<dbReference type="PANTHER" id="PTHR11207">
    <property type="entry name" value="RIBONUCLEASE III"/>
    <property type="match status" value="1"/>
</dbReference>
<keyword evidence="8 9" id="KW-0694">RNA-binding</keyword>
<sequence length="239" mass="25899">MARAKHLPVPPRTDLEGLIAAWGEQIDPELLERALTHRSYANEAGGIANNERLEFLGDAILSVVIADRLFHDHPDSAESDLSRMRAATVSQEPLARAARRIDLGSFIRLGKGESASGGRDKDSILSDTFEALIGATYLTRGLEPTRRVVLANLEFLLARASSRSAHHDWKTILVERANELSLGEVSYAVEGEGPDHCRVFTAKAYVTGRDEPIGQGRASSKKHAENAAAEAGVRLLEGA</sequence>
<proteinExistence type="inferred from homology"/>
<evidence type="ECO:0000313" key="11">
    <source>
        <dbReference type="Proteomes" id="UP000617426"/>
    </source>
</evidence>
<feature type="active site" evidence="9">
    <location>
        <position position="130"/>
    </location>
</feature>
<dbReference type="InterPro" id="IPR000999">
    <property type="entry name" value="RNase_III_dom"/>
</dbReference>
<comment type="function">
    <text evidence="9">Digests double-stranded RNA. Involved in the processing of primary rRNA transcript to yield the immediate precursors to the large and small rRNAs (23S and 16S). Processes some mRNAs, and tRNAs when they are encoded in the rRNA operon. Processes pre-crRNA and tracrRNA of type II CRISPR loci if present in the organism.</text>
</comment>
<protein>
    <recommendedName>
        <fullName evidence="9">Ribonuclease 3</fullName>
        <ecNumber evidence="9">3.1.26.3</ecNumber>
    </recommendedName>
    <alternativeName>
        <fullName evidence="9">Ribonuclease III</fullName>
        <shortName evidence="9">RNase III</shortName>
    </alternativeName>
</protein>
<dbReference type="OrthoDB" id="9805026at2"/>
<dbReference type="InterPro" id="IPR011907">
    <property type="entry name" value="RNase_III"/>
</dbReference>
<dbReference type="Gene3D" id="3.30.160.20">
    <property type="match status" value="1"/>
</dbReference>
<feature type="binding site" evidence="9">
    <location>
        <position position="127"/>
    </location>
    <ligand>
        <name>Mg(2+)</name>
        <dbReference type="ChEBI" id="CHEBI:18420"/>
    </ligand>
</feature>
<comment type="subcellular location">
    <subcellularLocation>
        <location evidence="9">Cytoplasm</location>
    </subcellularLocation>
</comment>
<organism evidence="10 11">
    <name type="scientific">Schaalia hyovaginalis</name>
    <dbReference type="NCBI Taxonomy" id="29316"/>
    <lineage>
        <taxon>Bacteria</taxon>
        <taxon>Bacillati</taxon>
        <taxon>Actinomycetota</taxon>
        <taxon>Actinomycetes</taxon>
        <taxon>Actinomycetales</taxon>
        <taxon>Actinomycetaceae</taxon>
        <taxon>Schaalia</taxon>
    </lineage>
</organism>
<evidence type="ECO:0000256" key="4">
    <source>
        <dbReference type="ARBA" id="ARBA00022664"/>
    </source>
</evidence>
<dbReference type="SMART" id="SM00535">
    <property type="entry name" value="RIBOc"/>
    <property type="match status" value="1"/>
</dbReference>
<dbReference type="GO" id="GO:0003725">
    <property type="term" value="F:double-stranded RNA binding"/>
    <property type="evidence" value="ECO:0007669"/>
    <property type="project" value="TreeGrafter"/>
</dbReference>
<keyword evidence="9" id="KW-0963">Cytoplasm</keyword>
<keyword evidence="5 9" id="KW-0540">Nuclease</keyword>
<dbReference type="SUPFAM" id="SSF54768">
    <property type="entry name" value="dsRNA-binding domain-like"/>
    <property type="match status" value="1"/>
</dbReference>
<evidence type="ECO:0000313" key="10">
    <source>
        <dbReference type="EMBL" id="MBB6334486.1"/>
    </source>
</evidence>
<feature type="binding site" evidence="9">
    <location>
        <position position="54"/>
    </location>
    <ligand>
        <name>Mg(2+)</name>
        <dbReference type="ChEBI" id="CHEBI:18420"/>
    </ligand>
</feature>
<keyword evidence="7 9" id="KW-0378">Hydrolase</keyword>
<accession>A0A7K0KAW9</accession>
<dbReference type="CDD" id="cd10845">
    <property type="entry name" value="DSRM_RNAse_III_family"/>
    <property type="match status" value="1"/>
</dbReference>
<evidence type="ECO:0000256" key="7">
    <source>
        <dbReference type="ARBA" id="ARBA00022801"/>
    </source>
</evidence>
<keyword evidence="4 9" id="KW-0507">mRNA processing</keyword>
<keyword evidence="11" id="KW-1185">Reference proteome</keyword>
<dbReference type="EC" id="3.1.26.3" evidence="9"/>
<keyword evidence="9" id="KW-0699">rRNA-binding</keyword>
<dbReference type="GO" id="GO:0005737">
    <property type="term" value="C:cytoplasm"/>
    <property type="evidence" value="ECO:0007669"/>
    <property type="project" value="UniProtKB-SubCell"/>
</dbReference>
<dbReference type="GeneID" id="85978084"/>
<dbReference type="PROSITE" id="PS00517">
    <property type="entry name" value="RNASE_3_1"/>
    <property type="match status" value="1"/>
</dbReference>
<dbReference type="FunFam" id="1.10.1520.10:FF:000001">
    <property type="entry name" value="Ribonuclease 3"/>
    <property type="match status" value="1"/>
</dbReference>
<comment type="cofactor">
    <cofactor evidence="9">
        <name>Mg(2+)</name>
        <dbReference type="ChEBI" id="CHEBI:18420"/>
    </cofactor>
</comment>
<keyword evidence="9" id="KW-0460">Magnesium</keyword>
<dbReference type="GO" id="GO:0004525">
    <property type="term" value="F:ribonuclease III activity"/>
    <property type="evidence" value="ECO:0007669"/>
    <property type="project" value="UniProtKB-UniRule"/>
</dbReference>